<keyword evidence="1" id="KW-0812">Transmembrane</keyword>
<dbReference type="EMBL" id="JAVDQG010000001">
    <property type="protein sequence ID" value="MDR6224621.1"/>
    <property type="molecule type" value="Genomic_DNA"/>
</dbReference>
<sequence>MKKTYVRVAVYFSAWMLLILITGVWGWISSMNQMMGTDHQPLNSSLVPVEVEPPPYNPNKPTVAVLLGSDSTEVIDFLAPYELFSATKHFNVFAVAPDRRITTLTGGLDVIPHYSFEELDELLGNSPDVVVIPAIFYMDHQGYEAVDDYIKKHSNNDTMILTICTGAENLAHTGLLDGKTATTHWGDMGRLEKKYPEVKWIHDQRFVAAGNIVSSAGLTSGIDATLYAISQLAGEPIAERTARSIHYPNFHYVKDPSMERYHFDLRDAVFILNHAFVWKKQNEGVLLYDGMQETALASVFDTFSAMGTSKTFTISKTISPVKTKHGLYLIPRYQNKNAPNIDRLIVTGTNPSMDLAKYIKEWRVKDKDTEMVYMHAMEPGRFVLEAPIEDLARQTNIPTAVFAAKRLEYRADALQLEGDSYPTGVIVLPVMMGFLSLVMVIWMDRRFLKKENRRAKKSIT</sequence>
<proteinExistence type="predicted"/>
<evidence type="ECO:0000313" key="3">
    <source>
        <dbReference type="EMBL" id="MDR6224621.1"/>
    </source>
</evidence>
<keyword evidence="1" id="KW-1133">Transmembrane helix</keyword>
<protein>
    <submittedName>
        <fullName evidence="3">Transcriptional regulator GlxA family with amidase domain</fullName>
    </submittedName>
</protein>
<reference evidence="3 4" key="1">
    <citation type="submission" date="2023-07" db="EMBL/GenBank/DDBJ databases">
        <title>Genomic Encyclopedia of Type Strains, Phase IV (KMG-IV): sequencing the most valuable type-strain genomes for metagenomic binning, comparative biology and taxonomic classification.</title>
        <authorList>
            <person name="Goeker M."/>
        </authorList>
    </citation>
    <scope>NUCLEOTIDE SEQUENCE [LARGE SCALE GENOMIC DNA]</scope>
    <source>
        <strain evidence="3 4">DSM 45903</strain>
    </source>
</reference>
<feature type="transmembrane region" description="Helical" evidence="1">
    <location>
        <begin position="421"/>
        <end position="443"/>
    </location>
</feature>
<dbReference type="PANTHER" id="PTHR43130:SF14">
    <property type="entry name" value="DJ-1_PFPI DOMAIN-CONTAINING PROTEIN"/>
    <property type="match status" value="1"/>
</dbReference>
<dbReference type="InterPro" id="IPR029062">
    <property type="entry name" value="Class_I_gatase-like"/>
</dbReference>
<dbReference type="CDD" id="cd03139">
    <property type="entry name" value="GATase1_PfpI_2"/>
    <property type="match status" value="1"/>
</dbReference>
<feature type="transmembrane region" description="Helical" evidence="1">
    <location>
        <begin position="9"/>
        <end position="28"/>
    </location>
</feature>
<dbReference type="Gene3D" id="3.40.50.880">
    <property type="match status" value="2"/>
</dbReference>
<organism evidence="3 4">
    <name type="scientific">Desmospora profundinema</name>
    <dbReference type="NCBI Taxonomy" id="1571184"/>
    <lineage>
        <taxon>Bacteria</taxon>
        <taxon>Bacillati</taxon>
        <taxon>Bacillota</taxon>
        <taxon>Bacilli</taxon>
        <taxon>Bacillales</taxon>
        <taxon>Thermoactinomycetaceae</taxon>
        <taxon>Desmospora</taxon>
    </lineage>
</organism>
<keyword evidence="1" id="KW-0472">Membrane</keyword>
<evidence type="ECO:0000256" key="1">
    <source>
        <dbReference type="SAM" id="Phobius"/>
    </source>
</evidence>
<dbReference type="InterPro" id="IPR052158">
    <property type="entry name" value="INH-QAR"/>
</dbReference>
<dbReference type="RefSeq" id="WP_309862093.1">
    <property type="nucleotide sequence ID" value="NZ_JAVDQG010000001.1"/>
</dbReference>
<keyword evidence="4" id="KW-1185">Reference proteome</keyword>
<evidence type="ECO:0000313" key="4">
    <source>
        <dbReference type="Proteomes" id="UP001185012"/>
    </source>
</evidence>
<gene>
    <name evidence="3" type="ORF">JOE21_000609</name>
</gene>
<dbReference type="Pfam" id="PF01965">
    <property type="entry name" value="DJ-1_PfpI"/>
    <property type="match status" value="1"/>
</dbReference>
<dbReference type="InterPro" id="IPR002818">
    <property type="entry name" value="DJ-1/PfpI"/>
</dbReference>
<feature type="domain" description="DJ-1/PfpI" evidence="2">
    <location>
        <begin position="63"/>
        <end position="226"/>
    </location>
</feature>
<comment type="caution">
    <text evidence="3">The sequence shown here is derived from an EMBL/GenBank/DDBJ whole genome shotgun (WGS) entry which is preliminary data.</text>
</comment>
<evidence type="ECO:0000259" key="2">
    <source>
        <dbReference type="Pfam" id="PF01965"/>
    </source>
</evidence>
<name>A0ABU1IIN4_9BACL</name>
<dbReference type="Proteomes" id="UP001185012">
    <property type="component" value="Unassembled WGS sequence"/>
</dbReference>
<accession>A0ABU1IIN4</accession>
<dbReference type="PANTHER" id="PTHR43130">
    <property type="entry name" value="ARAC-FAMILY TRANSCRIPTIONAL REGULATOR"/>
    <property type="match status" value="1"/>
</dbReference>
<dbReference type="SUPFAM" id="SSF52317">
    <property type="entry name" value="Class I glutamine amidotransferase-like"/>
    <property type="match status" value="2"/>
</dbReference>